<sequence length="139" mass="15522">MAHLKSLREIDVSFNELESVPECLCVCTTLVKMNVSSNFADLRSLPRGLGNLEMLEELNIANNQIRFLPESFGMLSNLKVFKADQNPLEVPPMSVVEKEAQAVVQYMTEYVTRGSNAPLPRHPAVDNSMETDSVTRPLI</sequence>
<dbReference type="SMART" id="SM00369">
    <property type="entry name" value="LRR_TYP"/>
    <property type="match status" value="2"/>
</dbReference>
<dbReference type="Proteomes" id="UP001419268">
    <property type="component" value="Unassembled WGS sequence"/>
</dbReference>
<dbReference type="GO" id="GO:0005737">
    <property type="term" value="C:cytoplasm"/>
    <property type="evidence" value="ECO:0007669"/>
    <property type="project" value="TreeGrafter"/>
</dbReference>
<dbReference type="AlphaFoldDB" id="A0AAP0Q2L5"/>
<keyword evidence="1" id="KW-0433">Leucine-rich repeat</keyword>
<dbReference type="Pfam" id="PF00560">
    <property type="entry name" value="LRR_1"/>
    <property type="match status" value="2"/>
</dbReference>
<feature type="compositionally biased region" description="Polar residues" evidence="3">
    <location>
        <begin position="128"/>
        <end position="139"/>
    </location>
</feature>
<dbReference type="Gene3D" id="3.80.10.10">
    <property type="entry name" value="Ribonuclease Inhibitor"/>
    <property type="match status" value="1"/>
</dbReference>
<feature type="region of interest" description="Disordered" evidence="3">
    <location>
        <begin position="117"/>
        <end position="139"/>
    </location>
</feature>
<gene>
    <name evidence="4" type="ORF">Scep_000064</name>
</gene>
<dbReference type="PANTHER" id="PTHR48051:SF39">
    <property type="entry name" value="P53-INDUCED DEATH DOMAIN PROTEIN 1"/>
    <property type="match status" value="1"/>
</dbReference>
<dbReference type="SMART" id="SM00364">
    <property type="entry name" value="LRR_BAC"/>
    <property type="match status" value="2"/>
</dbReference>
<dbReference type="InterPro" id="IPR003591">
    <property type="entry name" value="Leu-rich_rpt_typical-subtyp"/>
</dbReference>
<protein>
    <submittedName>
        <fullName evidence="4">Uncharacterized protein</fullName>
    </submittedName>
</protein>
<proteinExistence type="predicted"/>
<dbReference type="InterPro" id="IPR001611">
    <property type="entry name" value="Leu-rich_rpt"/>
</dbReference>
<accession>A0AAP0Q2L5</accession>
<name>A0AAP0Q2L5_9MAGN</name>
<evidence type="ECO:0000313" key="5">
    <source>
        <dbReference type="Proteomes" id="UP001419268"/>
    </source>
</evidence>
<dbReference type="EMBL" id="JBBNAG010000001">
    <property type="protein sequence ID" value="KAK9164873.1"/>
    <property type="molecule type" value="Genomic_DNA"/>
</dbReference>
<evidence type="ECO:0000256" key="1">
    <source>
        <dbReference type="ARBA" id="ARBA00022614"/>
    </source>
</evidence>
<comment type="caution">
    <text evidence="4">The sequence shown here is derived from an EMBL/GenBank/DDBJ whole genome shotgun (WGS) entry which is preliminary data.</text>
</comment>
<evidence type="ECO:0000256" key="2">
    <source>
        <dbReference type="ARBA" id="ARBA00022737"/>
    </source>
</evidence>
<reference evidence="4 5" key="1">
    <citation type="submission" date="2024-01" db="EMBL/GenBank/DDBJ databases">
        <title>Genome assemblies of Stephania.</title>
        <authorList>
            <person name="Yang L."/>
        </authorList>
    </citation>
    <scope>NUCLEOTIDE SEQUENCE [LARGE SCALE GENOMIC DNA]</scope>
    <source>
        <strain evidence="4">JXDWG</strain>
        <tissue evidence="4">Leaf</tissue>
    </source>
</reference>
<keyword evidence="2" id="KW-0677">Repeat</keyword>
<keyword evidence="5" id="KW-1185">Reference proteome</keyword>
<evidence type="ECO:0000256" key="3">
    <source>
        <dbReference type="SAM" id="MobiDB-lite"/>
    </source>
</evidence>
<dbReference type="PANTHER" id="PTHR48051">
    <property type="match status" value="1"/>
</dbReference>
<evidence type="ECO:0000313" key="4">
    <source>
        <dbReference type="EMBL" id="KAK9164873.1"/>
    </source>
</evidence>
<dbReference type="SUPFAM" id="SSF52058">
    <property type="entry name" value="L domain-like"/>
    <property type="match status" value="1"/>
</dbReference>
<dbReference type="InterPro" id="IPR032675">
    <property type="entry name" value="LRR_dom_sf"/>
</dbReference>
<organism evidence="4 5">
    <name type="scientific">Stephania cephalantha</name>
    <dbReference type="NCBI Taxonomy" id="152367"/>
    <lineage>
        <taxon>Eukaryota</taxon>
        <taxon>Viridiplantae</taxon>
        <taxon>Streptophyta</taxon>
        <taxon>Embryophyta</taxon>
        <taxon>Tracheophyta</taxon>
        <taxon>Spermatophyta</taxon>
        <taxon>Magnoliopsida</taxon>
        <taxon>Ranunculales</taxon>
        <taxon>Menispermaceae</taxon>
        <taxon>Menispermoideae</taxon>
        <taxon>Cissampelideae</taxon>
        <taxon>Stephania</taxon>
    </lineage>
</organism>
<dbReference type="InterPro" id="IPR050216">
    <property type="entry name" value="LRR_domain-containing"/>
</dbReference>